<evidence type="ECO:0000256" key="1">
    <source>
        <dbReference type="SAM" id="SignalP"/>
    </source>
</evidence>
<dbReference type="AGR" id="MGI:1925123"/>
<reference evidence="2" key="1">
    <citation type="journal article" date="1999" name="Methods Enzymol.">
        <title>High-efficiency full-length cDNA cloning.</title>
        <authorList>
            <person name="Carninci P."/>
            <person name="Hayashizaki Y."/>
        </authorList>
    </citation>
    <scope>NUCLEOTIDE SEQUENCE</scope>
    <source>
        <strain evidence="2">C57BL/6J</strain>
        <strain evidence="3">NOD</strain>
        <tissue evidence="2">Oviduct</tissue>
        <tissue evidence="3">Thymus</tissue>
    </source>
</reference>
<sequence length="111" mass="12532">MNYVEQGMILLLPGVRLLLMYTKVMSETLSRYHKCIFTIETIVPGFGSSHCRVRQCCWNLALAVSEQCCCFNGFCSLVVLPLSETQAGSSRHRLPLYTTKNVGVQTMIEKH</sequence>
<evidence type="ECO:0000313" key="4">
    <source>
        <dbReference type="MGI" id="MGI:1925123"/>
    </source>
</evidence>
<dbReference type="AlphaFoldDB" id="Q8C6R6"/>
<keyword evidence="1" id="KW-0732">Signal</keyword>
<evidence type="ECO:0000313" key="2">
    <source>
        <dbReference type="EMBL" id="BAC35613.1"/>
    </source>
</evidence>
<gene>
    <name evidence="4" type="primary">Zbtb44</name>
    <name evidence="4" type="synonym">BC038156</name>
</gene>
<reference evidence="2" key="9">
    <citation type="journal article" date="2005" name="Science">
        <title>Antisense Transcription in the Mammalian Transcriptome.</title>
        <authorList>
            <consortium name="RIKEN Genome Exploration Research Group and Genome Science Group (Genome Network Project Core Group) and the FANTOM Consortium"/>
        </authorList>
    </citation>
    <scope>NUCLEOTIDE SEQUENCE</scope>
    <source>
        <strain evidence="2">C57BL/6J</strain>
        <strain evidence="3">NOD</strain>
        <tissue evidence="2">Oviduct</tissue>
        <tissue evidence="3">Thymus</tissue>
    </source>
</reference>
<name>Q8C6R6_MOUSE</name>
<reference evidence="2" key="5">
    <citation type="submission" date="2001-07" db="EMBL/GenBank/DDBJ databases">
        <authorList>
            <person name="Adachi J."/>
            <person name="Aizawa K."/>
            <person name="Akimura T."/>
            <person name="Arakawa T."/>
            <person name="Bono H."/>
            <person name="Carninci P."/>
            <person name="Fukuda S."/>
            <person name="Furuno M."/>
            <person name="Hanagaki T."/>
            <person name="Hara A."/>
            <person name="Hashizume W."/>
            <person name="Hayashida K."/>
            <person name="Hayatsu N."/>
            <person name="Hiramoto K."/>
            <person name="Hiraoka T."/>
            <person name="Hirozane T."/>
            <person name="Hori F."/>
            <person name="Imotani K."/>
            <person name="Ishii Y."/>
            <person name="Itoh M."/>
            <person name="Kagawa I."/>
            <person name="Kasukawa T."/>
            <person name="Katoh H."/>
            <person name="Kawai J."/>
            <person name="Kojima Y."/>
            <person name="Kondo S."/>
            <person name="Konno H."/>
            <person name="Kouda M."/>
            <person name="Koya S."/>
            <person name="Kurihara C."/>
            <person name="Matsuyama T."/>
            <person name="Miyazaki A."/>
            <person name="Murata M."/>
            <person name="Nakamura M."/>
            <person name="Nishi K."/>
            <person name="Nomura K."/>
            <person name="Numazaki R."/>
            <person name="Ohno M."/>
            <person name="Ohsato N."/>
            <person name="Okazaki Y."/>
            <person name="Saito R."/>
            <person name="Saitoh H."/>
            <person name="Sakai C."/>
            <person name="Sakai K."/>
            <person name="Sakazume N."/>
            <person name="Sano H."/>
            <person name="Sasaki D."/>
            <person name="Shibata K."/>
            <person name="Shinagawa A."/>
            <person name="Shiraki T."/>
            <person name="Sogabe Y."/>
            <person name="Tagami M."/>
            <person name="Tagawa A."/>
            <person name="Takahashi F."/>
            <person name="Takaku-Akahira S."/>
            <person name="Takeda Y."/>
            <person name="Tanaka T."/>
            <person name="Tomaru A."/>
            <person name="Toya T."/>
            <person name="Yasunishi A."/>
            <person name="Muramatsu M."/>
            <person name="Hayashizaki Y."/>
        </authorList>
    </citation>
    <scope>NUCLEOTIDE SEQUENCE</scope>
    <source>
        <strain evidence="2">C57BL/6J</strain>
        <tissue evidence="2">Oviduct</tissue>
    </source>
</reference>
<feature type="signal peptide" evidence="1">
    <location>
        <begin position="1"/>
        <end position="26"/>
    </location>
</feature>
<reference evidence="2" key="3">
    <citation type="journal article" date="2000" name="Genome Res.">
        <title>RIKEN integrated sequence analysis (RISA) system--384-format sequencing pipeline with 384 multicapillary sequencer.</title>
        <authorList>
            <person name="Shibata K."/>
            <person name="Itoh M."/>
            <person name="Aizawa K."/>
            <person name="Nagaoka S."/>
            <person name="Sasaki N."/>
            <person name="Carninci P."/>
            <person name="Konno H."/>
            <person name="Akiyama J."/>
            <person name="Nishi K."/>
            <person name="Kitsunai T."/>
            <person name="Tashiro H."/>
            <person name="Itoh M."/>
            <person name="Sumi N."/>
            <person name="Ishii Y."/>
            <person name="Nakamura S."/>
            <person name="Hazama M."/>
            <person name="Nishine T."/>
            <person name="Harada A."/>
            <person name="Yamamoto R."/>
            <person name="Matsumoto H."/>
            <person name="Sakaguchi S."/>
            <person name="Ikegami T."/>
            <person name="Kashiwagi K."/>
            <person name="Fujiwake S."/>
            <person name="Inoue K."/>
            <person name="Togawa Y."/>
            <person name="Izawa M."/>
            <person name="Ohara E."/>
            <person name="Watahiki M."/>
            <person name="Yoneda Y."/>
            <person name="Ishikawa T."/>
            <person name="Ozawa K."/>
            <person name="Tanaka T."/>
            <person name="Matsuura S."/>
            <person name="Kawai J."/>
            <person name="Okazaki Y."/>
            <person name="Muramatsu M."/>
            <person name="Inoue Y."/>
            <person name="Kira A."/>
            <person name="Hayashizaki Y."/>
        </authorList>
    </citation>
    <scope>NUCLEOTIDE SEQUENCE</scope>
    <source>
        <strain evidence="2">C57BL/6J</strain>
        <strain evidence="3">NOD</strain>
        <tissue evidence="2">Oviduct</tissue>
        <tissue evidence="3">Thymus</tissue>
    </source>
</reference>
<protein>
    <recommendedName>
        <fullName evidence="5">Secreted protein</fullName>
    </recommendedName>
</protein>
<feature type="chain" id="PRO_5010846954" description="Secreted protein" evidence="1">
    <location>
        <begin position="27"/>
        <end position="111"/>
    </location>
</feature>
<proteinExistence type="evidence at transcript level"/>
<organism evidence="2">
    <name type="scientific">Mus musculus</name>
    <name type="common">Mouse</name>
    <dbReference type="NCBI Taxonomy" id="10090"/>
    <lineage>
        <taxon>Eukaryota</taxon>
        <taxon>Metazoa</taxon>
        <taxon>Chordata</taxon>
        <taxon>Craniata</taxon>
        <taxon>Vertebrata</taxon>
        <taxon>Euteleostomi</taxon>
        <taxon>Mammalia</taxon>
        <taxon>Eutheria</taxon>
        <taxon>Euarchontoglires</taxon>
        <taxon>Glires</taxon>
        <taxon>Rodentia</taxon>
        <taxon>Myomorpha</taxon>
        <taxon>Muroidea</taxon>
        <taxon>Muridae</taxon>
        <taxon>Murinae</taxon>
        <taxon>Mus</taxon>
        <taxon>Mus</taxon>
    </lineage>
</organism>
<reference evidence="2" key="6">
    <citation type="journal article" date="2002" name="Nature">
        <title>Analysis of the mouse transcriptome based on functional annotation of 60,770 full-length cDNAs.</title>
        <authorList>
            <consortium name="The FANTOM Consortium and the RIKEN Genome Exploration Research Group Phase I and II Team"/>
        </authorList>
    </citation>
    <scope>NUCLEOTIDE SEQUENCE</scope>
    <source>
        <strain evidence="2">C57BL/6J</strain>
        <strain evidence="3">NOD</strain>
        <tissue evidence="2">Oviduct</tissue>
        <tissue evidence="3">Thymus</tissue>
    </source>
</reference>
<reference evidence="3" key="7">
    <citation type="submission" date="2004-03" db="EMBL/GenBank/DDBJ databases">
        <authorList>
            <person name="Arakawa T."/>
            <person name="Carninci P."/>
            <person name="Fukuda S."/>
            <person name="Hashizume W."/>
            <person name="Hayashida K."/>
            <person name="Hori F."/>
            <person name="Iida J."/>
            <person name="Imamura K."/>
            <person name="Imotani K."/>
            <person name="Itoh M."/>
            <person name="Kanagawa S."/>
            <person name="Kawai J."/>
            <person name="Kojima M."/>
            <person name="Konno H."/>
            <person name="Murata M."/>
            <person name="Nakamura M."/>
            <person name="Ninomiya N."/>
            <person name="Nishiyori H."/>
            <person name="Nomura K."/>
            <person name="Ohno M."/>
            <person name="Sakazume N."/>
            <person name="Sano H."/>
            <person name="Sasaki D."/>
            <person name="Shibata K."/>
            <person name="Shiraki T."/>
            <person name="Tagami M."/>
            <person name="Tagami Y."/>
            <person name="Waki K."/>
            <person name="Watahiki A."/>
            <person name="Muramatsu M."/>
            <person name="Hayashizaki Y."/>
        </authorList>
    </citation>
    <scope>NUCLEOTIDE SEQUENCE</scope>
    <source>
        <strain evidence="3">NOD</strain>
        <tissue evidence="3">Thymus</tissue>
    </source>
</reference>
<accession>Q8C6R6</accession>
<evidence type="ECO:0000313" key="3">
    <source>
        <dbReference type="EMBL" id="BAE32278.1"/>
    </source>
</evidence>
<reference evidence="2" key="8">
    <citation type="journal article" date="2005" name="Science">
        <title>The Transcriptional Landscape of the Mammalian Genome.</title>
        <authorList>
            <consortium name="The FANTOM Consortium"/>
            <consortium name="Riken Genome Exploration Research Group and Genome Science Group (Genome Network Project Core Group)"/>
        </authorList>
    </citation>
    <scope>NUCLEOTIDE SEQUENCE</scope>
    <source>
        <strain evidence="2">C57BL/6J</strain>
        <strain evidence="3">NOD</strain>
        <tissue evidence="2">Oviduct</tissue>
        <tissue evidence="3">Thymus</tissue>
    </source>
</reference>
<dbReference type="MGI" id="MGI:1925123">
    <property type="gene designation" value="Zbtb44"/>
</dbReference>
<reference evidence="2" key="4">
    <citation type="journal article" date="2001" name="Nature">
        <title>Functional annotation of a full-length mouse cDNA collection.</title>
        <authorList>
            <consortium name="The RIKEN Genome Exploration Research Group Phase II Team and the FANTOM Consortium"/>
        </authorList>
    </citation>
    <scope>NUCLEOTIDE SEQUENCE</scope>
    <source>
        <strain evidence="2">C57BL/6J</strain>
        <strain evidence="3">NOD</strain>
        <tissue evidence="2">Oviduct</tissue>
        <tissue evidence="3">Thymus</tissue>
    </source>
</reference>
<dbReference type="EMBL" id="AK153955">
    <property type="protein sequence ID" value="BAE32278.1"/>
    <property type="molecule type" value="mRNA"/>
</dbReference>
<dbReference type="EMBL" id="AK053995">
    <property type="protein sequence ID" value="BAC35613.1"/>
    <property type="molecule type" value="mRNA"/>
</dbReference>
<evidence type="ECO:0008006" key="5">
    <source>
        <dbReference type="Google" id="ProtNLM"/>
    </source>
</evidence>
<reference evidence="2" key="2">
    <citation type="journal article" date="2000" name="Genome Res.">
        <title>Normalization and subtraction of cap-trapper-selected cDNAs to prepare full-length cDNA libraries for rapid discovery of new genes.</title>
        <authorList>
            <person name="Carninci P."/>
            <person name="Shibata Y."/>
            <person name="Hayatsu N."/>
            <person name="Sugahara Y."/>
            <person name="Shibata K."/>
            <person name="Itoh M."/>
            <person name="Konno H."/>
            <person name="Okazaki Y."/>
            <person name="Muramatsu M."/>
            <person name="Hayashizaki Y."/>
        </authorList>
    </citation>
    <scope>NUCLEOTIDE SEQUENCE</scope>
    <source>
        <strain evidence="2">C57BL/6J</strain>
        <strain evidence="3">NOD</strain>
        <tissue evidence="2">Oviduct</tissue>
        <tissue evidence="3">Thymus</tissue>
    </source>
</reference>